<dbReference type="InterPro" id="IPR011989">
    <property type="entry name" value="ARM-like"/>
</dbReference>
<name>A0AAE0JJ47_9PEZI</name>
<comment type="caution">
    <text evidence="6">The sequence shown here is derived from an EMBL/GenBank/DDBJ whole genome shotgun (WGS) entry which is preliminary data.</text>
</comment>
<keyword evidence="2" id="KW-0677">Repeat</keyword>
<organism evidence="6 7">
    <name type="scientific">Neurospora tetraspora</name>
    <dbReference type="NCBI Taxonomy" id="94610"/>
    <lineage>
        <taxon>Eukaryota</taxon>
        <taxon>Fungi</taxon>
        <taxon>Dikarya</taxon>
        <taxon>Ascomycota</taxon>
        <taxon>Pezizomycotina</taxon>
        <taxon>Sordariomycetes</taxon>
        <taxon>Sordariomycetidae</taxon>
        <taxon>Sordariales</taxon>
        <taxon>Sordariaceae</taxon>
        <taxon>Neurospora</taxon>
    </lineage>
</organism>
<dbReference type="SUPFAM" id="SSF48371">
    <property type="entry name" value="ARM repeat"/>
    <property type="match status" value="1"/>
</dbReference>
<gene>
    <name evidence="6" type="ORF">B0H65DRAFT_454577</name>
</gene>
<dbReference type="GO" id="GO:0010265">
    <property type="term" value="P:SCF complex assembly"/>
    <property type="evidence" value="ECO:0007669"/>
    <property type="project" value="InterPro"/>
</dbReference>
<dbReference type="GeneID" id="87863355"/>
<proteinExistence type="inferred from homology"/>
<dbReference type="PANTHER" id="PTHR12696">
    <property type="entry name" value="TIP120"/>
    <property type="match status" value="1"/>
</dbReference>
<dbReference type="RefSeq" id="XP_062683663.1">
    <property type="nucleotide sequence ID" value="XM_062826201.1"/>
</dbReference>
<keyword evidence="3" id="KW-0833">Ubl conjugation pathway</keyword>
<reference evidence="6" key="1">
    <citation type="journal article" date="2023" name="Mol. Phylogenet. Evol.">
        <title>Genome-scale phylogeny and comparative genomics of the fungal order Sordariales.</title>
        <authorList>
            <person name="Hensen N."/>
            <person name="Bonometti L."/>
            <person name="Westerberg I."/>
            <person name="Brannstrom I.O."/>
            <person name="Guillou S."/>
            <person name="Cros-Aarteil S."/>
            <person name="Calhoun S."/>
            <person name="Haridas S."/>
            <person name="Kuo A."/>
            <person name="Mondo S."/>
            <person name="Pangilinan J."/>
            <person name="Riley R."/>
            <person name="LaButti K."/>
            <person name="Andreopoulos B."/>
            <person name="Lipzen A."/>
            <person name="Chen C."/>
            <person name="Yan M."/>
            <person name="Daum C."/>
            <person name="Ng V."/>
            <person name="Clum A."/>
            <person name="Steindorff A."/>
            <person name="Ohm R.A."/>
            <person name="Martin F."/>
            <person name="Silar P."/>
            <person name="Natvig D.O."/>
            <person name="Lalanne C."/>
            <person name="Gautier V."/>
            <person name="Ament-Velasquez S.L."/>
            <person name="Kruys A."/>
            <person name="Hutchinson M.I."/>
            <person name="Powell A.J."/>
            <person name="Barry K."/>
            <person name="Miller A.N."/>
            <person name="Grigoriev I.V."/>
            <person name="Debuchy R."/>
            <person name="Gladieux P."/>
            <person name="Hiltunen Thoren M."/>
            <person name="Johannesson H."/>
        </authorList>
    </citation>
    <scope>NUCLEOTIDE SEQUENCE</scope>
    <source>
        <strain evidence="6">CBS 560.94</strain>
    </source>
</reference>
<reference evidence="6" key="2">
    <citation type="submission" date="2023-06" db="EMBL/GenBank/DDBJ databases">
        <authorList>
            <consortium name="Lawrence Berkeley National Laboratory"/>
            <person name="Haridas S."/>
            <person name="Hensen N."/>
            <person name="Bonometti L."/>
            <person name="Westerberg I."/>
            <person name="Brannstrom I.O."/>
            <person name="Guillou S."/>
            <person name="Cros-Aarteil S."/>
            <person name="Calhoun S."/>
            <person name="Kuo A."/>
            <person name="Mondo S."/>
            <person name="Pangilinan J."/>
            <person name="Riley R."/>
            <person name="Labutti K."/>
            <person name="Andreopoulos B."/>
            <person name="Lipzen A."/>
            <person name="Chen C."/>
            <person name="Yanf M."/>
            <person name="Daum C."/>
            <person name="Ng V."/>
            <person name="Clum A."/>
            <person name="Steindorff A."/>
            <person name="Ohm R."/>
            <person name="Martin F."/>
            <person name="Silar P."/>
            <person name="Natvig D."/>
            <person name="Lalanne C."/>
            <person name="Gautier V."/>
            <person name="Ament-Velasquez S.L."/>
            <person name="Kruys A."/>
            <person name="Hutchinson M.I."/>
            <person name="Powell A.J."/>
            <person name="Barry K."/>
            <person name="Miller A.N."/>
            <person name="Grigoriev I.V."/>
            <person name="Debuchy R."/>
            <person name="Gladieux P."/>
            <person name="Thoren M.H."/>
            <person name="Johannesson H."/>
        </authorList>
    </citation>
    <scope>NUCLEOTIDE SEQUENCE</scope>
    <source>
        <strain evidence="6">CBS 560.94</strain>
    </source>
</reference>
<evidence type="ECO:0000256" key="1">
    <source>
        <dbReference type="ARBA" id="ARBA00007657"/>
    </source>
</evidence>
<feature type="domain" description="TATA-binding protein interacting (TIP20)" evidence="5">
    <location>
        <begin position="1145"/>
        <end position="1327"/>
    </location>
</feature>
<feature type="region of interest" description="Disordered" evidence="4">
    <location>
        <begin position="464"/>
        <end position="508"/>
    </location>
</feature>
<dbReference type="Proteomes" id="UP001278500">
    <property type="component" value="Unassembled WGS sequence"/>
</dbReference>
<comment type="similarity">
    <text evidence="1">Belongs to the CAND family.</text>
</comment>
<evidence type="ECO:0000256" key="4">
    <source>
        <dbReference type="SAM" id="MobiDB-lite"/>
    </source>
</evidence>
<evidence type="ECO:0000256" key="3">
    <source>
        <dbReference type="ARBA" id="ARBA00022786"/>
    </source>
</evidence>
<dbReference type="InterPro" id="IPR016024">
    <property type="entry name" value="ARM-type_fold"/>
</dbReference>
<evidence type="ECO:0000259" key="5">
    <source>
        <dbReference type="Pfam" id="PF08623"/>
    </source>
</evidence>
<dbReference type="Pfam" id="PF08623">
    <property type="entry name" value="TIP120"/>
    <property type="match status" value="1"/>
</dbReference>
<protein>
    <submittedName>
        <fullName evidence="6">Armadillo-type protein</fullName>
    </submittedName>
</protein>
<dbReference type="Pfam" id="PF25782">
    <property type="entry name" value="TPR_CAND1"/>
    <property type="match status" value="1"/>
</dbReference>
<dbReference type="Gene3D" id="1.25.10.10">
    <property type="entry name" value="Leucine-rich Repeat Variant"/>
    <property type="match status" value="1"/>
</dbReference>
<keyword evidence="7" id="KW-1185">Reference proteome</keyword>
<evidence type="ECO:0000313" key="6">
    <source>
        <dbReference type="EMBL" id="KAK3350368.1"/>
    </source>
</evidence>
<accession>A0AAE0JJ47</accession>
<evidence type="ECO:0000256" key="2">
    <source>
        <dbReference type="ARBA" id="ARBA00022737"/>
    </source>
</evidence>
<sequence>MATTVPANPTSHTVGLLLTKISDADPDFRYMALNDLLATFNIAKPDILQHDFNTSNRTLDEVIKALSDQNGEVQNQAIKVLGPLVKKLPSPLYTTAIQKLIELQSQNSDVNSVPAMALKAVVEALPRPVPGLVPTKEAQEAYDSINKLLIPRFLGQTTAKQVPGLLQGGHVTSDSVDVLIEVVRCFGPVLTLVEIEALHDAVVNLLAQEKCTSVVKKRAVAAVSMLAHYLSDDLLAAFVKRTVTLLRKSSMPPATRRLYITILGSMARSIPHRFGRYLPEVVSFVLDALNEEELQTQLEAIQEGSETTSEWSDVREAALVALDAFLSSCPNQMRPYTNDAIEACLRYLKFDPNYAADEDEEMEEEEEEEDDDFDDDDEFEADGTFDDDDDASWKVRRCAAKALHTIISTRTSGDLLESGVLYQKVAPALIKRFDEREENVRLEVLSATSLLIRKTGEGVIPDFTIDSASGDSIGQAPQSRKRRRQSSAAGQAGMPVNLSGTGLTSPKAEKIPATGPRADLAALTPAIVKSATKLLKGKLIPTKQATINILDDLISVQKGGLAPYLDQITDLILDAIKLTGLSTSSAQVSFAGGSASATTNTLRIAALRLISSFARNHSSNDLQPYLPKIVAGVVSVVHDRVYKIAAEAVQTAEEVSKTITPPRARMTAQKFKGELQKLYSVMVDRTTDNDADAEVRQKAIHALGTLLSRTSGTEGAALLSDEDRKTALGHLKERLFNETTRLAAVRAIDTVAALSSSVDSFDAPWTQEVVVELAAQLRKANRSLRGSSVMALKHLVLSPATKNTLDDATVQRVVTALVTVITHYDAQLLGPGLLVLAHLAQEKPQIVITEELMTALCKLLMESTVTGTVLDSLLVLVHSIGQTGKGEVLMQRLLNEVALSGDPSVVGKVIGTLLVASGNKGTYTAELFVQEIQKQKGERASLALTILGEAGLRLGDKFPYSPSLFLEQFHSEYDKTSLSAAVALGRAGAGNVAAYVPVILQSMHQGGNTQYLLLQSIKEVLQQVAISSTDLGQLSTPIWDQILAASGSEDNKAVCAECIGRLVIIDPKTYMLKLVSLLNDQSPLLRAIAIQALRYTLPDENEVFDSMLKSHLVDMLKTMLEDSEMENRRHAMSTLNSAAHNKADIILGHLNKLMPYVMRETVIKPELIREVQMGPFKHIIDDGLELRKAAYETLYALMETAFSRISIIDLYDRIVAGLSDDNDIKALCNLMVSKLAYIDPDETIRRLDSIAEAFRKTLSTKLKDTAVKQELEKQAEANRAALRVTLLLGEKLKAFLSTGGAVGAAVPGGSAAVAGTNQVWHSYWEWVSKECKTQLQILRDEDSKGAGVI</sequence>
<evidence type="ECO:0000313" key="7">
    <source>
        <dbReference type="Proteomes" id="UP001278500"/>
    </source>
</evidence>
<dbReference type="EMBL" id="JAUEPP010000002">
    <property type="protein sequence ID" value="KAK3350368.1"/>
    <property type="molecule type" value="Genomic_DNA"/>
</dbReference>
<dbReference type="InterPro" id="IPR039852">
    <property type="entry name" value="CAND1/CAND2"/>
</dbReference>
<dbReference type="InterPro" id="IPR013932">
    <property type="entry name" value="TATA-bd_TIP120"/>
</dbReference>
<feature type="region of interest" description="Disordered" evidence="4">
    <location>
        <begin position="357"/>
        <end position="388"/>
    </location>
</feature>